<protein>
    <submittedName>
        <fullName evidence="1">Uncharacterized protein</fullName>
    </submittedName>
</protein>
<evidence type="ECO:0000313" key="2">
    <source>
        <dbReference type="Proteomes" id="UP000614469"/>
    </source>
</evidence>
<reference evidence="1 2" key="1">
    <citation type="submission" date="2020-08" db="EMBL/GenBank/DDBJ databases">
        <title>Bridging the membrane lipid divide: bacteria of the FCB group superphylum have the potential to synthesize archaeal ether lipids.</title>
        <authorList>
            <person name="Villanueva L."/>
            <person name="Von Meijenfeldt F.A.B."/>
            <person name="Westbye A.B."/>
            <person name="Yadav S."/>
            <person name="Hopmans E.C."/>
            <person name="Dutilh B.E."/>
            <person name="Sinninghe Damste J.S."/>
        </authorList>
    </citation>
    <scope>NUCLEOTIDE SEQUENCE [LARGE SCALE GENOMIC DNA]</scope>
    <source>
        <strain evidence="1">NIOZ-UU36</strain>
    </source>
</reference>
<name>A0A8J6NLK8_9CHLR</name>
<dbReference type="Proteomes" id="UP000614469">
    <property type="component" value="Unassembled WGS sequence"/>
</dbReference>
<accession>A0A8J6NLK8</accession>
<evidence type="ECO:0000313" key="1">
    <source>
        <dbReference type="EMBL" id="MBC8335290.1"/>
    </source>
</evidence>
<gene>
    <name evidence="1" type="ORF">H8E29_08505</name>
</gene>
<dbReference type="EMBL" id="JACNJN010000101">
    <property type="protein sequence ID" value="MBC8335290.1"/>
    <property type="molecule type" value="Genomic_DNA"/>
</dbReference>
<organism evidence="1 2">
    <name type="scientific">Candidatus Desulfolinea nitratireducens</name>
    <dbReference type="NCBI Taxonomy" id="2841698"/>
    <lineage>
        <taxon>Bacteria</taxon>
        <taxon>Bacillati</taxon>
        <taxon>Chloroflexota</taxon>
        <taxon>Anaerolineae</taxon>
        <taxon>Anaerolineales</taxon>
        <taxon>Anaerolineales incertae sedis</taxon>
        <taxon>Candidatus Desulfolinea</taxon>
    </lineage>
</organism>
<proteinExistence type="predicted"/>
<dbReference type="AlphaFoldDB" id="A0A8J6NLK8"/>
<sequence>MMPRWLQILLAAAIGLAAGLYYGWSIAPVEYIEASPGALHIDYRSDYAIMVAEAYKNEGNLDLAARRLGLLGSAPPAEIIQEILEYSEKADYSEEDIEYLEVLMKAIKPWQPSFREISP</sequence>
<comment type="caution">
    <text evidence="1">The sequence shown here is derived from an EMBL/GenBank/DDBJ whole genome shotgun (WGS) entry which is preliminary data.</text>
</comment>